<dbReference type="Proteomes" id="UP001196870">
    <property type="component" value="Unassembled WGS sequence"/>
</dbReference>
<evidence type="ECO:0000313" key="2">
    <source>
        <dbReference type="Proteomes" id="UP001196870"/>
    </source>
</evidence>
<dbReference type="EMBL" id="JAAGBB010000020">
    <property type="protein sequence ID" value="MBR0666153.1"/>
    <property type="molecule type" value="Genomic_DNA"/>
</dbReference>
<protein>
    <submittedName>
        <fullName evidence="1">ABC transporter substrate-binding protein</fullName>
    </submittedName>
</protein>
<proteinExistence type="predicted"/>
<name>A0ABS5F0R8_9PROT</name>
<evidence type="ECO:0000313" key="1">
    <source>
        <dbReference type="EMBL" id="MBR0666153.1"/>
    </source>
</evidence>
<comment type="caution">
    <text evidence="1">The sequence shown here is derived from an EMBL/GenBank/DDBJ whole genome shotgun (WGS) entry which is preliminary data.</text>
</comment>
<accession>A0ABS5F0R8</accession>
<dbReference type="SUPFAM" id="SSF53850">
    <property type="entry name" value="Periplasmic binding protein-like II"/>
    <property type="match status" value="1"/>
</dbReference>
<sequence length="284" mass="30253">MAEAAILAAAIGRTPRTEALFTGAVASPLLRLDLAPVPVISRAFAPMVREGRYQVSEMAIATFLMAKAAGKDLVLLPVVLAARFQEAALLFRAGGAIRGPGDLAGQRIGVRAYSQTTGMWLRGILQDGFGTRPDTMRWVTFEDAHLAEYRDPPWAERAPAGADMLAMLMAGELDAAIFGNELPADPALRPIFPDPAAAGAAFQAAHGFVPVNHLLVVRGDLARERPELIAELVRMARASGAEVPGRDGLRPALSLAILYAHEQGLLPRPLALDEVWEDSPSDPA</sequence>
<gene>
    <name evidence="1" type="ORF">GXW71_17465</name>
</gene>
<dbReference type="RefSeq" id="WP_211853823.1">
    <property type="nucleotide sequence ID" value="NZ_JAAGBB010000020.1"/>
</dbReference>
<keyword evidence="2" id="KW-1185">Reference proteome</keyword>
<dbReference type="Gene3D" id="3.40.190.10">
    <property type="entry name" value="Periplasmic binding protein-like II"/>
    <property type="match status" value="2"/>
</dbReference>
<reference evidence="2" key="1">
    <citation type="journal article" date="2021" name="Syst. Appl. Microbiol.">
        <title>Roseomonas hellenica sp. nov., isolated from roots of wild-growing Alkanna tinctoria.</title>
        <authorList>
            <person name="Rat A."/>
            <person name="Naranjo H.D."/>
            <person name="Lebbe L."/>
            <person name="Cnockaert M."/>
            <person name="Krigas N."/>
            <person name="Grigoriadou K."/>
            <person name="Maloupa E."/>
            <person name="Willems A."/>
        </authorList>
    </citation>
    <scope>NUCLEOTIDE SEQUENCE [LARGE SCALE GENOMIC DNA]</scope>
    <source>
        <strain evidence="2">LMG 31523</strain>
    </source>
</reference>
<organism evidence="1 2">
    <name type="scientific">Plastoroseomonas hellenica</name>
    <dbReference type="NCBI Taxonomy" id="2687306"/>
    <lineage>
        <taxon>Bacteria</taxon>
        <taxon>Pseudomonadati</taxon>
        <taxon>Pseudomonadota</taxon>
        <taxon>Alphaproteobacteria</taxon>
        <taxon>Acetobacterales</taxon>
        <taxon>Acetobacteraceae</taxon>
        <taxon>Plastoroseomonas</taxon>
    </lineage>
</organism>